<dbReference type="SUPFAM" id="SSF52218">
    <property type="entry name" value="Flavoproteins"/>
    <property type="match status" value="1"/>
</dbReference>
<dbReference type="PANTHER" id="PTHR39201:SF1">
    <property type="entry name" value="FLAVODOXIN-LIKE DOMAIN-CONTAINING PROTEIN"/>
    <property type="match status" value="1"/>
</dbReference>
<dbReference type="Proteomes" id="UP000215383">
    <property type="component" value="Chromosome 1"/>
</dbReference>
<dbReference type="GO" id="GO:0010181">
    <property type="term" value="F:FMN binding"/>
    <property type="evidence" value="ECO:0007669"/>
    <property type="project" value="InterPro"/>
</dbReference>
<dbReference type="Gene3D" id="3.40.50.360">
    <property type="match status" value="1"/>
</dbReference>
<protein>
    <submittedName>
        <fullName evidence="4">Flavodoxin</fullName>
    </submittedName>
</protein>
<dbReference type="AlphaFoldDB" id="A0A239TN12"/>
<feature type="region of interest" description="Disordered" evidence="1">
    <location>
        <begin position="26"/>
        <end position="45"/>
    </location>
</feature>
<feature type="signal peptide" evidence="2">
    <location>
        <begin position="1"/>
        <end position="18"/>
    </location>
</feature>
<accession>A0A239TN12</accession>
<dbReference type="PROSITE" id="PS50902">
    <property type="entry name" value="FLAVODOXIN_LIKE"/>
    <property type="match status" value="1"/>
</dbReference>
<evidence type="ECO:0000313" key="5">
    <source>
        <dbReference type="Proteomes" id="UP000215383"/>
    </source>
</evidence>
<organism evidence="4 5">
    <name type="scientific">Megamonas hypermegale</name>
    <dbReference type="NCBI Taxonomy" id="158847"/>
    <lineage>
        <taxon>Bacteria</taxon>
        <taxon>Bacillati</taxon>
        <taxon>Bacillota</taxon>
        <taxon>Negativicutes</taxon>
        <taxon>Selenomonadales</taxon>
        <taxon>Selenomonadaceae</taxon>
        <taxon>Megamonas</taxon>
    </lineage>
</organism>
<dbReference type="PANTHER" id="PTHR39201">
    <property type="entry name" value="EXPORTED PROTEIN-RELATED"/>
    <property type="match status" value="1"/>
</dbReference>
<dbReference type="eggNOG" id="COG0716">
    <property type="taxonomic scope" value="Bacteria"/>
</dbReference>
<gene>
    <name evidence="4" type="ORF">SAMEA4364220_01010</name>
</gene>
<sequence>MKKLISICLTVMVSLLFAACGNGSATQSNQNQTQAESSAPANGSSNSDKKILIAYFSHSGNTEAVAQQIHDMIGGDIVKIETVNPYPSDYHECTEVAKAEKDSNARPQLSTVIDNMNDYDTIFIGYPIWWHTAPMAIGTFLESYDLSGKTIVPFCTSGGSDISESMPMIKELCQKATIKEGLTASKNDVEKTKAWLQKLGYVK</sequence>
<evidence type="ECO:0000256" key="1">
    <source>
        <dbReference type="SAM" id="MobiDB-lite"/>
    </source>
</evidence>
<name>A0A239TN12_9FIRM</name>
<evidence type="ECO:0000259" key="3">
    <source>
        <dbReference type="PROSITE" id="PS50902"/>
    </source>
</evidence>
<dbReference type="PROSITE" id="PS51257">
    <property type="entry name" value="PROKAR_LIPOPROTEIN"/>
    <property type="match status" value="1"/>
</dbReference>
<dbReference type="GO" id="GO:0016651">
    <property type="term" value="F:oxidoreductase activity, acting on NAD(P)H"/>
    <property type="evidence" value="ECO:0007669"/>
    <property type="project" value="UniProtKB-ARBA"/>
</dbReference>
<feature type="chain" id="PRO_5038555239" evidence="2">
    <location>
        <begin position="19"/>
        <end position="203"/>
    </location>
</feature>
<dbReference type="RefSeq" id="WP_027890275.1">
    <property type="nucleotide sequence ID" value="NZ_LT906446.1"/>
</dbReference>
<reference evidence="4 5" key="1">
    <citation type="submission" date="2017-06" db="EMBL/GenBank/DDBJ databases">
        <authorList>
            <consortium name="Pathogen Informatics"/>
        </authorList>
    </citation>
    <scope>NUCLEOTIDE SEQUENCE [LARGE SCALE GENOMIC DNA]</scope>
    <source>
        <strain evidence="4 5">NCTC10570</strain>
    </source>
</reference>
<evidence type="ECO:0000256" key="2">
    <source>
        <dbReference type="SAM" id="SignalP"/>
    </source>
</evidence>
<dbReference type="GeneID" id="78507023"/>
<dbReference type="InterPro" id="IPR008254">
    <property type="entry name" value="Flavodoxin/NO_synth"/>
</dbReference>
<dbReference type="Pfam" id="PF12682">
    <property type="entry name" value="Flavodoxin_4"/>
    <property type="match status" value="1"/>
</dbReference>
<feature type="domain" description="Flavodoxin-like" evidence="3">
    <location>
        <begin position="51"/>
        <end position="203"/>
    </location>
</feature>
<dbReference type="EMBL" id="LT906446">
    <property type="protein sequence ID" value="SNU98895.1"/>
    <property type="molecule type" value="Genomic_DNA"/>
</dbReference>
<evidence type="ECO:0000313" key="4">
    <source>
        <dbReference type="EMBL" id="SNU98895.1"/>
    </source>
</evidence>
<keyword evidence="5" id="KW-1185">Reference proteome</keyword>
<dbReference type="InterPro" id="IPR029039">
    <property type="entry name" value="Flavoprotein-like_sf"/>
</dbReference>
<keyword evidence="2" id="KW-0732">Signal</keyword>
<proteinExistence type="predicted"/>